<feature type="compositionally biased region" description="Basic residues" evidence="4">
    <location>
        <begin position="289"/>
        <end position="298"/>
    </location>
</feature>
<dbReference type="SMART" id="SM00358">
    <property type="entry name" value="DSRM"/>
    <property type="match status" value="2"/>
</dbReference>
<dbReference type="InterPro" id="IPR014720">
    <property type="entry name" value="dsRBD_dom"/>
</dbReference>
<gene>
    <name evidence="7" type="primary">LOC104609938</name>
</gene>
<evidence type="ECO:0000259" key="5">
    <source>
        <dbReference type="PROSITE" id="PS50137"/>
    </source>
</evidence>
<evidence type="ECO:0000313" key="6">
    <source>
        <dbReference type="Proteomes" id="UP000189703"/>
    </source>
</evidence>
<dbReference type="STRING" id="4432.A0A1U8B1X5"/>
<dbReference type="GO" id="GO:0003725">
    <property type="term" value="F:double-stranded RNA binding"/>
    <property type="evidence" value="ECO:0000318"/>
    <property type="project" value="GO_Central"/>
</dbReference>
<keyword evidence="1" id="KW-0677">Repeat</keyword>
<dbReference type="AlphaFoldDB" id="A0A1U8B1X5"/>
<dbReference type="GO" id="GO:0005634">
    <property type="term" value="C:nucleus"/>
    <property type="evidence" value="ECO:0000318"/>
    <property type="project" value="GO_Central"/>
</dbReference>
<feature type="compositionally biased region" description="Polar residues" evidence="4">
    <location>
        <begin position="276"/>
        <end position="287"/>
    </location>
</feature>
<evidence type="ECO:0000313" key="7">
    <source>
        <dbReference type="RefSeq" id="XP_010274677.1"/>
    </source>
</evidence>
<protein>
    <submittedName>
        <fullName evidence="7">Double-stranded RNA-binding protein 4-like</fullName>
    </submittedName>
</protein>
<reference evidence="7" key="1">
    <citation type="submission" date="2025-08" db="UniProtKB">
        <authorList>
            <consortium name="RefSeq"/>
        </authorList>
    </citation>
    <scope>IDENTIFICATION</scope>
</reference>
<dbReference type="RefSeq" id="XP_010274677.1">
    <property type="nucleotide sequence ID" value="XM_010276375.2"/>
</dbReference>
<keyword evidence="6" id="KW-1185">Reference proteome</keyword>
<dbReference type="SUPFAM" id="SSF54768">
    <property type="entry name" value="dsRNA-binding domain-like"/>
    <property type="match status" value="2"/>
</dbReference>
<feature type="domain" description="DRBM" evidence="5">
    <location>
        <begin position="98"/>
        <end position="165"/>
    </location>
</feature>
<dbReference type="KEGG" id="nnu:104609938"/>
<dbReference type="Gene3D" id="3.30.160.20">
    <property type="match status" value="2"/>
</dbReference>
<evidence type="ECO:0000256" key="1">
    <source>
        <dbReference type="ARBA" id="ARBA00022737"/>
    </source>
</evidence>
<dbReference type="OMA" id="PGNDCES"/>
<proteinExistence type="predicted"/>
<dbReference type="GeneID" id="104609938"/>
<dbReference type="InParanoid" id="A0A1U8B1X5"/>
<dbReference type="PROSITE" id="PS50137">
    <property type="entry name" value="DS_RBD"/>
    <property type="match status" value="2"/>
</dbReference>
<keyword evidence="2 3" id="KW-0694">RNA-binding</keyword>
<feature type="compositionally biased region" description="Polar residues" evidence="4">
    <location>
        <begin position="315"/>
        <end position="326"/>
    </location>
</feature>
<dbReference type="Proteomes" id="UP000189703">
    <property type="component" value="Unplaced"/>
</dbReference>
<dbReference type="eggNOG" id="ENOG502RYBS">
    <property type="taxonomic scope" value="Eukaryota"/>
</dbReference>
<feature type="domain" description="DRBM" evidence="5">
    <location>
        <begin position="14"/>
        <end position="83"/>
    </location>
</feature>
<dbReference type="PANTHER" id="PTHR46031">
    <property type="match status" value="1"/>
</dbReference>
<dbReference type="GO" id="GO:0010468">
    <property type="term" value="P:regulation of gene expression"/>
    <property type="evidence" value="ECO:0000318"/>
    <property type="project" value="GO_Central"/>
</dbReference>
<dbReference type="OrthoDB" id="5988181at2759"/>
<feature type="region of interest" description="Disordered" evidence="4">
    <location>
        <begin position="275"/>
        <end position="326"/>
    </location>
</feature>
<evidence type="ECO:0000256" key="3">
    <source>
        <dbReference type="PROSITE-ProRule" id="PRU00266"/>
    </source>
</evidence>
<evidence type="ECO:0000256" key="4">
    <source>
        <dbReference type="SAM" id="MobiDB-lite"/>
    </source>
</evidence>
<organism evidence="6 7">
    <name type="scientific">Nelumbo nucifera</name>
    <name type="common">Sacred lotus</name>
    <dbReference type="NCBI Taxonomy" id="4432"/>
    <lineage>
        <taxon>Eukaryota</taxon>
        <taxon>Viridiplantae</taxon>
        <taxon>Streptophyta</taxon>
        <taxon>Embryophyta</taxon>
        <taxon>Tracheophyta</taxon>
        <taxon>Spermatophyta</taxon>
        <taxon>Magnoliopsida</taxon>
        <taxon>Proteales</taxon>
        <taxon>Nelumbonaceae</taxon>
        <taxon>Nelumbo</taxon>
    </lineage>
</organism>
<evidence type="ECO:0000256" key="2">
    <source>
        <dbReference type="ARBA" id="ARBA00022884"/>
    </source>
</evidence>
<name>A0A1U8B1X5_NELNU</name>
<sequence>MDPPFKPSFPENLMHKNRLHEYAQKSAIPLPVYSCVNEGAPHAPKFRSTVLIDGETYTSFRTFSNRKAAEHDVAKVAYEHIQKKTKESCPIILEETIVCKSVLNEFAVKINLEKPIYKTTQSEGQNPGFISSLLFNGKSYTGCAAKSKKEAEQLAARTVIQYFLGNPVYETLLSGIIKSKVRVFGMMHKVKESGTSTSASIVQLPTTIGQSQGHNSNAPVINQLHHEFRKPKQEQLSETSAALTGNVNDRPLGSSVAGPTGSGYESAYVQPPAIGCTSQNMADNTSIGTKRKKSKKGKNAGQKKLCEGSQIAGLPQNQAQSCSVTL</sequence>
<dbReference type="GO" id="GO:0004525">
    <property type="term" value="F:ribonuclease III activity"/>
    <property type="evidence" value="ECO:0000318"/>
    <property type="project" value="GO_Central"/>
</dbReference>
<dbReference type="Pfam" id="PF00035">
    <property type="entry name" value="dsrm"/>
    <property type="match status" value="2"/>
</dbReference>
<dbReference type="PANTHER" id="PTHR46031:SF37">
    <property type="entry name" value="DRBM DOMAIN-CONTAINING PROTEIN"/>
    <property type="match status" value="1"/>
</dbReference>
<accession>A0A1U8B1X5</accession>
<dbReference type="GO" id="GO:0006396">
    <property type="term" value="P:RNA processing"/>
    <property type="evidence" value="ECO:0000318"/>
    <property type="project" value="GO_Central"/>
</dbReference>